<dbReference type="AlphaFoldDB" id="G8LXU5"/>
<dbReference type="HOGENOM" id="CLU_2859947_0_0_9"/>
<organism evidence="1 2">
    <name type="scientific">Acetivibrio clariflavus (strain DSM 19732 / NBRC 101661 / EBR45)</name>
    <name type="common">Clostridium clariflavum</name>
    <dbReference type="NCBI Taxonomy" id="720554"/>
    <lineage>
        <taxon>Bacteria</taxon>
        <taxon>Bacillati</taxon>
        <taxon>Bacillota</taxon>
        <taxon>Clostridia</taxon>
        <taxon>Eubacteriales</taxon>
        <taxon>Oscillospiraceae</taxon>
        <taxon>Acetivibrio</taxon>
    </lineage>
</organism>
<dbReference type="STRING" id="720554.Clocl_2257"/>
<gene>
    <name evidence="1" type="ordered locus">Clocl_2257</name>
</gene>
<reference evidence="1 2" key="2">
    <citation type="journal article" date="2012" name="Stand. Genomic Sci.">
        <title>Complete Genome Sequence of Clostridium clariflavum DSM 19732.</title>
        <authorList>
            <person name="Izquierdo J.A."/>
            <person name="Goodwin L."/>
            <person name="Davenport K.W."/>
            <person name="Teshima H."/>
            <person name="Bruce D."/>
            <person name="Detter C."/>
            <person name="Tapia R."/>
            <person name="Han S."/>
            <person name="Land M."/>
            <person name="Hauser L."/>
            <person name="Jeffries C.D."/>
            <person name="Han J."/>
            <person name="Pitluck S."/>
            <person name="Nolan M."/>
            <person name="Chen A."/>
            <person name="Huntemann M."/>
            <person name="Mavromatis K."/>
            <person name="Mikhailova N."/>
            <person name="Liolios K."/>
            <person name="Woyke T."/>
            <person name="Lynd L.R."/>
        </authorList>
    </citation>
    <scope>NUCLEOTIDE SEQUENCE [LARGE SCALE GENOMIC DNA]</scope>
    <source>
        <strain evidence="2">DSM 19732 / NBRC 101661 / EBR45</strain>
    </source>
</reference>
<dbReference type="KEGG" id="ccl:Clocl_2257"/>
<dbReference type="EMBL" id="CP003065">
    <property type="protein sequence ID" value="AEV68848.1"/>
    <property type="molecule type" value="Genomic_DNA"/>
</dbReference>
<sequence length="62" mass="7478">MKKDNMESFEEIKTMLKIIIDDNKKILESLREIKEEQKKLHEEIRIQNIVLNSLPIRTEIIN</sequence>
<accession>G8LXU5</accession>
<dbReference type="eggNOG" id="ENOG502ZNN3">
    <property type="taxonomic scope" value="Bacteria"/>
</dbReference>
<protein>
    <submittedName>
        <fullName evidence="1">Uncharacterized protein</fullName>
    </submittedName>
</protein>
<keyword evidence="2" id="KW-1185">Reference proteome</keyword>
<dbReference type="Proteomes" id="UP000005435">
    <property type="component" value="Chromosome"/>
</dbReference>
<dbReference type="RefSeq" id="WP_014255427.1">
    <property type="nucleotide sequence ID" value="NC_016627.1"/>
</dbReference>
<name>G8LXU5_ACECE</name>
<evidence type="ECO:0000313" key="2">
    <source>
        <dbReference type="Proteomes" id="UP000005435"/>
    </source>
</evidence>
<proteinExistence type="predicted"/>
<evidence type="ECO:0000313" key="1">
    <source>
        <dbReference type="EMBL" id="AEV68848.1"/>
    </source>
</evidence>
<reference evidence="2" key="1">
    <citation type="submission" date="2011-12" db="EMBL/GenBank/DDBJ databases">
        <title>Complete sequence of Clostridium clariflavum DSM 19732.</title>
        <authorList>
            <consortium name="US DOE Joint Genome Institute"/>
            <person name="Lucas S."/>
            <person name="Han J."/>
            <person name="Lapidus A."/>
            <person name="Cheng J.-F."/>
            <person name="Goodwin L."/>
            <person name="Pitluck S."/>
            <person name="Peters L."/>
            <person name="Teshima H."/>
            <person name="Detter J.C."/>
            <person name="Han C."/>
            <person name="Tapia R."/>
            <person name="Land M."/>
            <person name="Hauser L."/>
            <person name="Kyrpides N."/>
            <person name="Ivanova N."/>
            <person name="Pagani I."/>
            <person name="Kitzmiller T."/>
            <person name="Lynd L."/>
            <person name="Izquierdo J."/>
            <person name="Woyke T."/>
        </authorList>
    </citation>
    <scope>NUCLEOTIDE SEQUENCE [LARGE SCALE GENOMIC DNA]</scope>
    <source>
        <strain evidence="2">DSM 19732 / NBRC 101661 / EBR45</strain>
    </source>
</reference>